<dbReference type="AlphaFoldDB" id="A0A919KPJ7"/>
<dbReference type="PANTHER" id="PTHR34406:SF1">
    <property type="entry name" value="PROTEIN YCEI"/>
    <property type="match status" value="1"/>
</dbReference>
<reference evidence="4" key="2">
    <citation type="submission" date="2020-09" db="EMBL/GenBank/DDBJ databases">
        <authorList>
            <person name="Sun Q."/>
            <person name="Zhou Y."/>
        </authorList>
    </citation>
    <scope>NUCLEOTIDE SEQUENCE</scope>
    <source>
        <strain evidence="4">CGMCC 4.7398</strain>
    </source>
</reference>
<accession>A0A919KPJ7</accession>
<organism evidence="4 5">
    <name type="scientific">Promicromonospora soli</name>
    <dbReference type="NCBI Taxonomy" id="2035533"/>
    <lineage>
        <taxon>Bacteria</taxon>
        <taxon>Bacillati</taxon>
        <taxon>Actinomycetota</taxon>
        <taxon>Actinomycetes</taxon>
        <taxon>Micrococcales</taxon>
        <taxon>Promicromonosporaceae</taxon>
        <taxon>Promicromonospora</taxon>
    </lineage>
</organism>
<comment type="similarity">
    <text evidence="1">Belongs to the UPF0312 family.</text>
</comment>
<dbReference type="Pfam" id="PF04264">
    <property type="entry name" value="YceI"/>
    <property type="match status" value="1"/>
</dbReference>
<dbReference type="SMART" id="SM00867">
    <property type="entry name" value="YceI"/>
    <property type="match status" value="1"/>
</dbReference>
<evidence type="ECO:0000313" key="5">
    <source>
        <dbReference type="Proteomes" id="UP000627369"/>
    </source>
</evidence>
<keyword evidence="2" id="KW-0472">Membrane</keyword>
<dbReference type="InterPro" id="IPR036761">
    <property type="entry name" value="TTHA0802/YceI-like_sf"/>
</dbReference>
<name>A0A919KPJ7_9MICO</name>
<keyword evidence="2" id="KW-1133">Transmembrane helix</keyword>
<evidence type="ECO:0000256" key="1">
    <source>
        <dbReference type="ARBA" id="ARBA00008812"/>
    </source>
</evidence>
<gene>
    <name evidence="4" type="ORF">GCM10017772_09690</name>
</gene>
<dbReference type="PANTHER" id="PTHR34406">
    <property type="entry name" value="PROTEIN YCEI"/>
    <property type="match status" value="1"/>
</dbReference>
<dbReference type="Proteomes" id="UP000627369">
    <property type="component" value="Unassembled WGS sequence"/>
</dbReference>
<keyword evidence="5" id="KW-1185">Reference proteome</keyword>
<feature type="domain" description="Lipid/polyisoprenoid-binding YceI-like" evidence="3">
    <location>
        <begin position="74"/>
        <end position="238"/>
    </location>
</feature>
<protein>
    <recommendedName>
        <fullName evidence="3">Lipid/polyisoprenoid-binding YceI-like domain-containing protein</fullName>
    </recommendedName>
</protein>
<dbReference type="InterPro" id="IPR007372">
    <property type="entry name" value="Lipid/polyisoprenoid-bd_YceI"/>
</dbReference>
<comment type="caution">
    <text evidence="4">The sequence shown here is derived from an EMBL/GenBank/DDBJ whole genome shotgun (WGS) entry which is preliminary data.</text>
</comment>
<keyword evidence="2" id="KW-0812">Transmembrane</keyword>
<dbReference type="EMBL" id="BNAS01000001">
    <property type="protein sequence ID" value="GHH67633.1"/>
    <property type="molecule type" value="Genomic_DNA"/>
</dbReference>
<dbReference type="SUPFAM" id="SSF101874">
    <property type="entry name" value="YceI-like"/>
    <property type="match status" value="1"/>
</dbReference>
<feature type="transmembrane region" description="Helical" evidence="2">
    <location>
        <begin position="21"/>
        <end position="44"/>
    </location>
</feature>
<reference evidence="4" key="1">
    <citation type="journal article" date="2014" name="Int. J. Syst. Evol. Microbiol.">
        <title>Complete genome sequence of Corynebacterium casei LMG S-19264T (=DSM 44701T), isolated from a smear-ripened cheese.</title>
        <authorList>
            <consortium name="US DOE Joint Genome Institute (JGI-PGF)"/>
            <person name="Walter F."/>
            <person name="Albersmeier A."/>
            <person name="Kalinowski J."/>
            <person name="Ruckert C."/>
        </authorList>
    </citation>
    <scope>NUCLEOTIDE SEQUENCE</scope>
    <source>
        <strain evidence="4">CGMCC 4.7398</strain>
    </source>
</reference>
<evidence type="ECO:0000259" key="3">
    <source>
        <dbReference type="SMART" id="SM00867"/>
    </source>
</evidence>
<sequence>MADIGSACEREGRNVRRGTKVAVGVGAAVVVVGAAAGIFGPGLYADWANEAAADAPALEQSAVPLDDAEAAAGTWTVSEGSFAGYRVEEVLQGQDVTVTGRTEDVTGSVTVADSTISEANIEVDVASVATDEAARDAYFRDQAMQAGEFPTATFELTEPATIEEGATTVELTGDLTVHGVTQPATVDAEVAGDAANGDVVQVIGSVPITFADFGVEAPSLGFVTVEDEGSIEFSLQLQPEQ</sequence>
<evidence type="ECO:0000313" key="4">
    <source>
        <dbReference type="EMBL" id="GHH67633.1"/>
    </source>
</evidence>
<proteinExistence type="inferred from homology"/>
<dbReference type="Gene3D" id="2.40.128.110">
    <property type="entry name" value="Lipid/polyisoprenoid-binding, YceI-like"/>
    <property type="match status" value="1"/>
</dbReference>
<evidence type="ECO:0000256" key="2">
    <source>
        <dbReference type="SAM" id="Phobius"/>
    </source>
</evidence>